<protein>
    <submittedName>
        <fullName evidence="8">Sigma-70 family RNA polymerase sigma factor</fullName>
    </submittedName>
</protein>
<dbReference type="InterPro" id="IPR036388">
    <property type="entry name" value="WH-like_DNA-bd_sf"/>
</dbReference>
<organism evidence="8 9">
    <name type="scientific">Hallella faecis</name>
    <dbReference type="NCBI Taxonomy" id="2841596"/>
    <lineage>
        <taxon>Bacteria</taxon>
        <taxon>Pseudomonadati</taxon>
        <taxon>Bacteroidota</taxon>
        <taxon>Bacteroidia</taxon>
        <taxon>Bacteroidales</taxon>
        <taxon>Prevotellaceae</taxon>
        <taxon>Hallella</taxon>
    </lineage>
</organism>
<evidence type="ECO:0000259" key="7">
    <source>
        <dbReference type="Pfam" id="PF08281"/>
    </source>
</evidence>
<evidence type="ECO:0000313" key="9">
    <source>
        <dbReference type="Proteomes" id="UP001487296"/>
    </source>
</evidence>
<evidence type="ECO:0000256" key="2">
    <source>
        <dbReference type="ARBA" id="ARBA00023015"/>
    </source>
</evidence>
<evidence type="ECO:0000256" key="5">
    <source>
        <dbReference type="SAM" id="MobiDB-lite"/>
    </source>
</evidence>
<reference evidence="8 9" key="1">
    <citation type="submission" date="2024-04" db="EMBL/GenBank/DDBJ databases">
        <title>Human intestinal bacterial collection.</title>
        <authorList>
            <person name="Pauvert C."/>
            <person name="Hitch T.C.A."/>
            <person name="Clavel T."/>
        </authorList>
    </citation>
    <scope>NUCLEOTIDE SEQUENCE [LARGE SCALE GENOMIC DNA]</scope>
    <source>
        <strain evidence="8 9">CLA-AA-H145</strain>
    </source>
</reference>
<name>A0ABV1FRL7_9BACT</name>
<dbReference type="PANTHER" id="PTHR43133:SF46">
    <property type="entry name" value="RNA POLYMERASE SIGMA-70 FACTOR ECF SUBFAMILY"/>
    <property type="match status" value="1"/>
</dbReference>
<dbReference type="NCBIfam" id="TIGR02937">
    <property type="entry name" value="sigma70-ECF"/>
    <property type="match status" value="1"/>
</dbReference>
<dbReference type="InterPro" id="IPR014284">
    <property type="entry name" value="RNA_pol_sigma-70_dom"/>
</dbReference>
<keyword evidence="4" id="KW-0804">Transcription</keyword>
<feature type="domain" description="RNA polymerase sigma-70 region 2" evidence="6">
    <location>
        <begin position="27"/>
        <end position="96"/>
    </location>
</feature>
<dbReference type="InterPro" id="IPR007627">
    <property type="entry name" value="RNA_pol_sigma70_r2"/>
</dbReference>
<feature type="region of interest" description="Disordered" evidence="5">
    <location>
        <begin position="100"/>
        <end position="119"/>
    </location>
</feature>
<dbReference type="Pfam" id="PF08281">
    <property type="entry name" value="Sigma70_r4_2"/>
    <property type="match status" value="1"/>
</dbReference>
<keyword evidence="9" id="KW-1185">Reference proteome</keyword>
<dbReference type="RefSeq" id="WP_215760108.1">
    <property type="nucleotide sequence ID" value="NZ_JAHKBE010000029.1"/>
</dbReference>
<dbReference type="Proteomes" id="UP001487296">
    <property type="component" value="Unassembled WGS sequence"/>
</dbReference>
<dbReference type="Gene3D" id="1.10.1740.10">
    <property type="match status" value="1"/>
</dbReference>
<proteinExistence type="inferred from homology"/>
<sequence length="186" mass="21461">MRIFGRNKEQDILNLFRRGDASAMDELYAEYASYLTAICVRYLSDDDDVKDVLQEAFIKIFTTIDAFDYRGSGSLKAWMGRIVVNESLLFLRQRKRSPIDRMEADPPDLPDDDPDTDDLTSEEMTRLIRQLPDGYRAVLNLYIVEGKSHKEIAQLLGIKPDSSASQLHRAKDMLARIIKNYKSHRQ</sequence>
<accession>A0ABV1FRL7</accession>
<evidence type="ECO:0000259" key="6">
    <source>
        <dbReference type="Pfam" id="PF04542"/>
    </source>
</evidence>
<evidence type="ECO:0000256" key="3">
    <source>
        <dbReference type="ARBA" id="ARBA00023082"/>
    </source>
</evidence>
<dbReference type="InterPro" id="IPR013324">
    <property type="entry name" value="RNA_pol_sigma_r3/r4-like"/>
</dbReference>
<feature type="compositionally biased region" description="Acidic residues" evidence="5">
    <location>
        <begin position="105"/>
        <end position="119"/>
    </location>
</feature>
<comment type="similarity">
    <text evidence="1">Belongs to the sigma-70 factor family. ECF subfamily.</text>
</comment>
<dbReference type="SUPFAM" id="SSF88659">
    <property type="entry name" value="Sigma3 and sigma4 domains of RNA polymerase sigma factors"/>
    <property type="match status" value="1"/>
</dbReference>
<evidence type="ECO:0000256" key="4">
    <source>
        <dbReference type="ARBA" id="ARBA00023163"/>
    </source>
</evidence>
<dbReference type="InterPro" id="IPR013325">
    <property type="entry name" value="RNA_pol_sigma_r2"/>
</dbReference>
<comment type="caution">
    <text evidence="8">The sequence shown here is derived from an EMBL/GenBank/DDBJ whole genome shotgun (WGS) entry which is preliminary data.</text>
</comment>
<keyword evidence="2" id="KW-0805">Transcription regulation</keyword>
<feature type="domain" description="RNA polymerase sigma factor 70 region 4 type 2" evidence="7">
    <location>
        <begin position="122"/>
        <end position="173"/>
    </location>
</feature>
<dbReference type="PANTHER" id="PTHR43133">
    <property type="entry name" value="RNA POLYMERASE ECF-TYPE SIGMA FACTO"/>
    <property type="match status" value="1"/>
</dbReference>
<evidence type="ECO:0000313" key="8">
    <source>
        <dbReference type="EMBL" id="MEQ2487064.1"/>
    </source>
</evidence>
<gene>
    <name evidence="8" type="ORF">AAAT34_08340</name>
</gene>
<dbReference type="EMBL" id="JBBNFP010000030">
    <property type="protein sequence ID" value="MEQ2487064.1"/>
    <property type="molecule type" value="Genomic_DNA"/>
</dbReference>
<dbReference type="Gene3D" id="1.10.10.10">
    <property type="entry name" value="Winged helix-like DNA-binding domain superfamily/Winged helix DNA-binding domain"/>
    <property type="match status" value="1"/>
</dbReference>
<dbReference type="Pfam" id="PF04542">
    <property type="entry name" value="Sigma70_r2"/>
    <property type="match status" value="1"/>
</dbReference>
<dbReference type="InterPro" id="IPR039425">
    <property type="entry name" value="RNA_pol_sigma-70-like"/>
</dbReference>
<evidence type="ECO:0000256" key="1">
    <source>
        <dbReference type="ARBA" id="ARBA00010641"/>
    </source>
</evidence>
<dbReference type="SUPFAM" id="SSF88946">
    <property type="entry name" value="Sigma2 domain of RNA polymerase sigma factors"/>
    <property type="match status" value="1"/>
</dbReference>
<keyword evidence="3" id="KW-0731">Sigma factor</keyword>
<dbReference type="InterPro" id="IPR013249">
    <property type="entry name" value="RNA_pol_sigma70_r4_t2"/>
</dbReference>